<dbReference type="AlphaFoldDB" id="A0A8J6KGE6"/>
<accession>A0A8J6KGE6</accession>
<evidence type="ECO:0000256" key="1">
    <source>
        <dbReference type="SAM" id="MobiDB-lite"/>
    </source>
</evidence>
<sequence>MFLCGPFFSVASHRTKNACSAAFTVGNTTVKALKLALSALKNTQKHNTSPKRRCLAAAHVLFAGPRNLSSGKASRSGSLKNHTSRKHCL</sequence>
<reference evidence="2" key="1">
    <citation type="thesis" date="2020" institute="ProQuest LLC" country="789 East Eisenhower Parkway, Ann Arbor, MI, USA">
        <title>Comparative Genomics and Chromosome Evolution.</title>
        <authorList>
            <person name="Mudd A.B."/>
        </authorList>
    </citation>
    <scope>NUCLEOTIDE SEQUENCE</scope>
    <source>
        <strain evidence="2">HN-11 Male</strain>
        <tissue evidence="2">Kidney and liver</tissue>
    </source>
</reference>
<feature type="region of interest" description="Disordered" evidence="1">
    <location>
        <begin position="66"/>
        <end position="89"/>
    </location>
</feature>
<evidence type="ECO:0000313" key="2">
    <source>
        <dbReference type="EMBL" id="KAG9492037.1"/>
    </source>
</evidence>
<comment type="caution">
    <text evidence="2">The sequence shown here is derived from an EMBL/GenBank/DDBJ whole genome shotgun (WGS) entry which is preliminary data.</text>
</comment>
<proteinExistence type="predicted"/>
<gene>
    <name evidence="2" type="ORF">GDO78_000518</name>
</gene>
<dbReference type="EMBL" id="WNTK01000001">
    <property type="protein sequence ID" value="KAG9492037.1"/>
    <property type="molecule type" value="Genomic_DNA"/>
</dbReference>
<organism evidence="2 3">
    <name type="scientific">Eleutherodactylus coqui</name>
    <name type="common">Puerto Rican coqui</name>
    <dbReference type="NCBI Taxonomy" id="57060"/>
    <lineage>
        <taxon>Eukaryota</taxon>
        <taxon>Metazoa</taxon>
        <taxon>Chordata</taxon>
        <taxon>Craniata</taxon>
        <taxon>Vertebrata</taxon>
        <taxon>Euteleostomi</taxon>
        <taxon>Amphibia</taxon>
        <taxon>Batrachia</taxon>
        <taxon>Anura</taxon>
        <taxon>Neobatrachia</taxon>
        <taxon>Hyloidea</taxon>
        <taxon>Eleutherodactylidae</taxon>
        <taxon>Eleutherodactylinae</taxon>
        <taxon>Eleutherodactylus</taxon>
        <taxon>Eleutherodactylus</taxon>
    </lineage>
</organism>
<name>A0A8J6KGE6_ELECQ</name>
<keyword evidence="3" id="KW-1185">Reference proteome</keyword>
<protein>
    <submittedName>
        <fullName evidence="2">Uncharacterized protein</fullName>
    </submittedName>
</protein>
<dbReference type="Proteomes" id="UP000770717">
    <property type="component" value="Unassembled WGS sequence"/>
</dbReference>
<evidence type="ECO:0000313" key="3">
    <source>
        <dbReference type="Proteomes" id="UP000770717"/>
    </source>
</evidence>
<feature type="compositionally biased region" description="Polar residues" evidence="1">
    <location>
        <begin position="67"/>
        <end position="81"/>
    </location>
</feature>